<evidence type="ECO:0000256" key="2">
    <source>
        <dbReference type="ARBA" id="ARBA00022694"/>
    </source>
</evidence>
<dbReference type="Gene3D" id="3.40.50.300">
    <property type="entry name" value="P-loop containing nucleotide triphosphate hydrolases"/>
    <property type="match status" value="1"/>
</dbReference>
<dbReference type="InterPro" id="IPR027417">
    <property type="entry name" value="P-loop_NTPase"/>
</dbReference>
<dbReference type="Pfam" id="PF10396">
    <property type="entry name" value="TrmE_N"/>
    <property type="match status" value="1"/>
</dbReference>
<accession>A0A291LVE8</accession>
<dbReference type="GO" id="GO:0005525">
    <property type="term" value="F:GTP binding"/>
    <property type="evidence" value="ECO:0007669"/>
    <property type="project" value="UniProtKB-UniRule"/>
</dbReference>
<dbReference type="OrthoDB" id="9805918at2"/>
<gene>
    <name evidence="6" type="primary">mnmE</name>
    <name evidence="6" type="synonym">trmE</name>
    <name evidence="8" type="ORF">CBW24_00685</name>
</gene>
<dbReference type="RefSeq" id="WP_097372340.1">
    <property type="nucleotide sequence ID" value="NZ_CP021404.1"/>
</dbReference>
<comment type="subunit">
    <text evidence="6">Homodimer. Heterotetramer of two MnmE and two MnmG subunits.</text>
</comment>
<dbReference type="Gene3D" id="1.20.120.430">
    <property type="entry name" value="tRNA modification GTPase MnmE domain 2"/>
    <property type="match status" value="1"/>
</dbReference>
<keyword evidence="4 6" id="KW-0630">Potassium</keyword>
<comment type="subcellular location">
    <subcellularLocation>
        <location evidence="6">Cytoplasm</location>
    </subcellularLocation>
</comment>
<comment type="caution">
    <text evidence="6">Lacks conserved residue(s) required for the propagation of feature annotation.</text>
</comment>
<dbReference type="SUPFAM" id="SSF103025">
    <property type="entry name" value="Folate-binding domain"/>
    <property type="match status" value="1"/>
</dbReference>
<evidence type="ECO:0000259" key="7">
    <source>
        <dbReference type="PROSITE" id="PS51709"/>
    </source>
</evidence>
<dbReference type="HAMAP" id="MF_00379">
    <property type="entry name" value="GTPase_MnmE"/>
    <property type="match status" value="1"/>
</dbReference>
<dbReference type="EC" id="3.6.-.-" evidence="6"/>
<dbReference type="Pfam" id="PF12631">
    <property type="entry name" value="MnmE_helical"/>
    <property type="match status" value="1"/>
</dbReference>
<feature type="binding site" evidence="6">
    <location>
        <begin position="267"/>
        <end position="270"/>
    </location>
    <ligand>
        <name>GTP</name>
        <dbReference type="ChEBI" id="CHEBI:37565"/>
    </ligand>
</feature>
<dbReference type="InterPro" id="IPR027368">
    <property type="entry name" value="MnmE_dom2"/>
</dbReference>
<keyword evidence="2 6" id="KW-0819">tRNA processing</keyword>
<dbReference type="InterPro" id="IPR005225">
    <property type="entry name" value="Small_GTP-bd"/>
</dbReference>
<dbReference type="InterPro" id="IPR027266">
    <property type="entry name" value="TrmE/GcvT-like"/>
</dbReference>
<keyword evidence="6" id="KW-0460">Magnesium</keyword>
<dbReference type="InterPro" id="IPR004520">
    <property type="entry name" value="GTPase_MnmE"/>
</dbReference>
<feature type="binding site" evidence="6">
    <location>
        <position position="244"/>
    </location>
    <ligand>
        <name>K(+)</name>
        <dbReference type="ChEBI" id="CHEBI:29103"/>
    </ligand>
</feature>
<evidence type="ECO:0000313" key="8">
    <source>
        <dbReference type="EMBL" id="ATI40672.1"/>
    </source>
</evidence>
<keyword evidence="9" id="KW-1185">Reference proteome</keyword>
<keyword evidence="6" id="KW-0479">Metal-binding</keyword>
<protein>
    <recommendedName>
        <fullName evidence="6">tRNA modification GTPase MnmE</fullName>
        <ecNumber evidence="6">3.6.-.-</ecNumber>
    </recommendedName>
</protein>
<comment type="function">
    <text evidence="6">Exhibits a very high intrinsic GTPase hydrolysis rate. Involved in the addition of a carboxymethylaminomethyl (cmnm) group at the wobble position (U34) of certain tRNAs, forming tRNA-cmnm(5)s(2)U34.</text>
</comment>
<evidence type="ECO:0000256" key="1">
    <source>
        <dbReference type="ARBA" id="ARBA00011043"/>
    </source>
</evidence>
<dbReference type="AlphaFoldDB" id="A0A291LVE8"/>
<dbReference type="InterPro" id="IPR025867">
    <property type="entry name" value="MnmE_helical"/>
</dbReference>
<dbReference type="GO" id="GO:0005737">
    <property type="term" value="C:cytoplasm"/>
    <property type="evidence" value="ECO:0007669"/>
    <property type="project" value="UniProtKB-SubCell"/>
</dbReference>
<name>A0A291LVE8_9RHOB</name>
<dbReference type="EMBL" id="CP021404">
    <property type="protein sequence ID" value="ATI40672.1"/>
    <property type="molecule type" value="Genomic_DNA"/>
</dbReference>
<feature type="binding site" evidence="6">
    <location>
        <position position="242"/>
    </location>
    <ligand>
        <name>K(+)</name>
        <dbReference type="ChEBI" id="CHEBI:29103"/>
    </ligand>
</feature>
<evidence type="ECO:0000256" key="5">
    <source>
        <dbReference type="ARBA" id="ARBA00023134"/>
    </source>
</evidence>
<proteinExistence type="inferred from homology"/>
<comment type="similarity">
    <text evidence="1 6">Belongs to the TRAFAC class TrmE-Era-EngA-EngB-Septin-like GTPase superfamily. TrmE GTPase family.</text>
</comment>
<dbReference type="GO" id="GO:0003924">
    <property type="term" value="F:GTPase activity"/>
    <property type="evidence" value="ECO:0007669"/>
    <property type="project" value="UniProtKB-UniRule"/>
</dbReference>
<feature type="binding site" evidence="6">
    <location>
        <position position="247"/>
    </location>
    <ligand>
        <name>K(+)</name>
        <dbReference type="ChEBI" id="CHEBI:29103"/>
    </ligand>
</feature>
<dbReference type="SUPFAM" id="SSF52540">
    <property type="entry name" value="P-loop containing nucleoside triphosphate hydrolases"/>
    <property type="match status" value="1"/>
</dbReference>
<feature type="binding site" evidence="6">
    <location>
        <position position="248"/>
    </location>
    <ligand>
        <name>Mg(2+)</name>
        <dbReference type="ChEBI" id="CHEBI:18420"/>
    </ligand>
</feature>
<feature type="binding site" evidence="6">
    <location>
        <position position="227"/>
    </location>
    <ligand>
        <name>Mg(2+)</name>
        <dbReference type="ChEBI" id="CHEBI:18420"/>
    </ligand>
</feature>
<dbReference type="Gene3D" id="3.30.1360.120">
    <property type="entry name" value="Probable tRNA modification gtpase trme, domain 1"/>
    <property type="match status" value="1"/>
</dbReference>
<dbReference type="InterPro" id="IPR018948">
    <property type="entry name" value="GTP-bd_TrmE_N"/>
</dbReference>
<dbReference type="NCBIfam" id="NF003661">
    <property type="entry name" value="PRK05291.1-3"/>
    <property type="match status" value="1"/>
</dbReference>
<sequence>MDTIFALATAQGRAGVGIVRLSGPDAHAVAARYAGPLPDTRRAVRRPLRDERGDVLDDILLLTFGAGASFTGEDVAEFHLHGSIAITNAVLALLARTEGCRLAEAGEFTRRALENGCMDLVEVEGLADLIDAETDAQRRQAMQVYSGGLSSRTEGWRDNLIRAAALVEATIDFADEEIPENVFPEVEDIVARLTTEFQREAAGVAQAERLRSGFEVALIGPPNAGKSTLLNAIARRDVAITSDIAGTTRDVLELRTDINGLPVTFLDTAGIRETDDTVESIGVSRARQRAEAADLRIFLEPIADLEARGDDIRLLAKSDIRTGDGFPISAKTGAGVAALLDKVGQILQGRLQHVGAATHLRHQIALSTAAEYLLAAQEDLVDAELRAELAAQNIRGAISVLDTLVGRIGVEDLLGEIFSSFCIGK</sequence>
<keyword evidence="6" id="KW-0378">Hydrolase</keyword>
<keyword evidence="6" id="KW-0963">Cytoplasm</keyword>
<dbReference type="PANTHER" id="PTHR42714:SF2">
    <property type="entry name" value="TRNA MODIFICATION GTPASE GTPBP3, MITOCHONDRIAL"/>
    <property type="match status" value="1"/>
</dbReference>
<evidence type="ECO:0000256" key="4">
    <source>
        <dbReference type="ARBA" id="ARBA00022958"/>
    </source>
</evidence>
<dbReference type="NCBIfam" id="TIGR00231">
    <property type="entry name" value="small_GTP"/>
    <property type="match status" value="1"/>
</dbReference>
<dbReference type="SUPFAM" id="SSF116878">
    <property type="entry name" value="TrmE connector domain"/>
    <property type="match status" value="1"/>
</dbReference>
<evidence type="ECO:0000256" key="3">
    <source>
        <dbReference type="ARBA" id="ARBA00022741"/>
    </source>
</evidence>
<dbReference type="PROSITE" id="PS51709">
    <property type="entry name" value="G_TRME"/>
    <property type="match status" value="1"/>
</dbReference>
<dbReference type="GO" id="GO:0002098">
    <property type="term" value="P:tRNA wobble uridine modification"/>
    <property type="evidence" value="ECO:0007669"/>
    <property type="project" value="TreeGrafter"/>
</dbReference>
<dbReference type="InterPro" id="IPR006073">
    <property type="entry name" value="GTP-bd"/>
</dbReference>
<dbReference type="CDD" id="cd14858">
    <property type="entry name" value="TrmE_N"/>
    <property type="match status" value="1"/>
</dbReference>
<keyword evidence="3 6" id="KW-0547">Nucleotide-binding</keyword>
<dbReference type="CDD" id="cd04164">
    <property type="entry name" value="trmE"/>
    <property type="match status" value="1"/>
</dbReference>
<dbReference type="Pfam" id="PF01926">
    <property type="entry name" value="MMR_HSR1"/>
    <property type="match status" value="1"/>
</dbReference>
<evidence type="ECO:0000313" key="9">
    <source>
        <dbReference type="Proteomes" id="UP000219050"/>
    </source>
</evidence>
<evidence type="ECO:0000256" key="6">
    <source>
        <dbReference type="HAMAP-Rule" id="MF_00379"/>
    </source>
</evidence>
<feature type="binding site" evidence="6">
    <location>
        <begin position="223"/>
        <end position="228"/>
    </location>
    <ligand>
        <name>GTP</name>
        <dbReference type="ChEBI" id="CHEBI:37565"/>
    </ligand>
</feature>
<reference evidence="8 9" key="1">
    <citation type="submission" date="2017-05" db="EMBL/GenBank/DDBJ databases">
        <title>Comparative genomic and metabolic analysis of manganese-oxidizing mechanisms in Celeribater manganoxidans DY25T: its adaption to the environment of polymetallic nodule.</title>
        <authorList>
            <person name="Wang X."/>
        </authorList>
    </citation>
    <scope>NUCLEOTIDE SEQUENCE [LARGE SCALE GENOMIC DNA]</scope>
    <source>
        <strain evidence="8 9">DY25</strain>
    </source>
</reference>
<feature type="domain" description="TrmE-type G" evidence="7">
    <location>
        <begin position="213"/>
        <end position="348"/>
    </location>
</feature>
<comment type="cofactor">
    <cofactor evidence="6">
        <name>K(+)</name>
        <dbReference type="ChEBI" id="CHEBI:29103"/>
    </cofactor>
    <text evidence="6">Binds 1 potassium ion per subunit.</text>
</comment>
<dbReference type="PANTHER" id="PTHR42714">
    <property type="entry name" value="TRNA MODIFICATION GTPASE GTPBP3"/>
    <property type="match status" value="1"/>
</dbReference>
<feature type="binding site" evidence="6">
    <location>
        <begin position="242"/>
        <end position="248"/>
    </location>
    <ligand>
        <name>GTP</name>
        <dbReference type="ChEBI" id="CHEBI:37565"/>
    </ligand>
</feature>
<dbReference type="InterPro" id="IPR031168">
    <property type="entry name" value="G_TrmE"/>
</dbReference>
<dbReference type="Proteomes" id="UP000219050">
    <property type="component" value="Chromosome"/>
</dbReference>
<dbReference type="KEGG" id="cmag:CBW24_00685"/>
<organism evidence="8 9">
    <name type="scientific">Pacificitalea manganoxidans</name>
    <dbReference type="NCBI Taxonomy" id="1411902"/>
    <lineage>
        <taxon>Bacteria</taxon>
        <taxon>Pseudomonadati</taxon>
        <taxon>Pseudomonadota</taxon>
        <taxon>Alphaproteobacteria</taxon>
        <taxon>Rhodobacterales</taxon>
        <taxon>Paracoccaceae</taxon>
        <taxon>Pacificitalea</taxon>
    </lineage>
</organism>
<dbReference type="GO" id="GO:0046872">
    <property type="term" value="F:metal ion binding"/>
    <property type="evidence" value="ECO:0007669"/>
    <property type="project" value="UniProtKB-KW"/>
</dbReference>
<dbReference type="GO" id="GO:0030488">
    <property type="term" value="P:tRNA methylation"/>
    <property type="evidence" value="ECO:0007669"/>
    <property type="project" value="TreeGrafter"/>
</dbReference>
<feature type="binding site" evidence="6">
    <location>
        <position position="223"/>
    </location>
    <ligand>
        <name>K(+)</name>
        <dbReference type="ChEBI" id="CHEBI:29103"/>
    </ligand>
</feature>
<keyword evidence="5 6" id="KW-0342">GTP-binding</keyword>